<dbReference type="SUPFAM" id="SSF56935">
    <property type="entry name" value="Porins"/>
    <property type="match status" value="1"/>
</dbReference>
<reference evidence="2 3" key="1">
    <citation type="submission" date="2021-08" db="EMBL/GenBank/DDBJ databases">
        <authorList>
            <person name="Zhang D."/>
            <person name="Zhang A."/>
            <person name="Wang L."/>
        </authorList>
    </citation>
    <scope>NUCLEOTIDE SEQUENCE [LARGE SCALE GENOMIC DNA]</scope>
    <source>
        <strain evidence="2 3">WL0086</strain>
    </source>
</reference>
<dbReference type="Proteomes" id="UP000738431">
    <property type="component" value="Chromosome"/>
</dbReference>
<feature type="signal peptide" evidence="1">
    <location>
        <begin position="1"/>
        <end position="28"/>
    </location>
</feature>
<proteinExistence type="predicted"/>
<evidence type="ECO:0008006" key="4">
    <source>
        <dbReference type="Google" id="ProtNLM"/>
    </source>
</evidence>
<dbReference type="RefSeq" id="WP_221029860.1">
    <property type="nucleotide sequence ID" value="NZ_CP139781.1"/>
</dbReference>
<organism evidence="2 3">
    <name type="scientific">Actomonas aquatica</name>
    <dbReference type="NCBI Taxonomy" id="2866162"/>
    <lineage>
        <taxon>Bacteria</taxon>
        <taxon>Pseudomonadati</taxon>
        <taxon>Verrucomicrobiota</taxon>
        <taxon>Opitutia</taxon>
        <taxon>Opitutales</taxon>
        <taxon>Opitutaceae</taxon>
        <taxon>Actomonas</taxon>
    </lineage>
</organism>
<protein>
    <recommendedName>
        <fullName evidence="4">Porin</fullName>
    </recommendedName>
</protein>
<sequence length="399" mass="43923">MNTSRIRTGLAAVSTALACIAWPSTASATVSFADIQVGGFISQGYLQSWGNNYPVEADGGTFDFREIALNASYSRGDFRIGAQAFAQSLGNYGEDEPILDWAVADYQFRREIGLRAGRLKFPRGLYGEALDVDSIRPYAFLPLSLYNPILRDFFGSFDGAMAYGNLGLGDAGSLDYKVFYGDRSVSADQGVADFFNNSGIYAAPGVAALKLGSVYGLQLFWNTPILGLRGGYSFNRLADVAGDGAFAPAPALPAGLTSDAYDTHALSVEYYYNDWVFAAEWQRVVSDFHLTTPLFVRPSPFQWSNWYVSAARRITPYLELGAYYSSQTDDAPDPTAPDFYNYNREWVASARFDLTDQLLVKIEGHWIEGAMNVFNTVKTPNPARDLRTTLLAVKTTYSF</sequence>
<reference evidence="2 3" key="2">
    <citation type="submission" date="2023-12" db="EMBL/GenBank/DDBJ databases">
        <title>Description of an unclassified Opitutus bacterium of Verrucomicrobiota.</title>
        <authorList>
            <person name="Zhang D.-F."/>
        </authorList>
    </citation>
    <scope>NUCLEOTIDE SEQUENCE [LARGE SCALE GENOMIC DNA]</scope>
    <source>
        <strain evidence="2 3">WL0086</strain>
    </source>
</reference>
<gene>
    <name evidence="2" type="ORF">K1X11_008520</name>
</gene>
<feature type="chain" id="PRO_5047078154" description="Porin" evidence="1">
    <location>
        <begin position="29"/>
        <end position="399"/>
    </location>
</feature>
<evidence type="ECO:0000313" key="3">
    <source>
        <dbReference type="Proteomes" id="UP000738431"/>
    </source>
</evidence>
<keyword evidence="1" id="KW-0732">Signal</keyword>
<dbReference type="EMBL" id="CP139781">
    <property type="protein sequence ID" value="WRQ89451.1"/>
    <property type="molecule type" value="Genomic_DNA"/>
</dbReference>
<evidence type="ECO:0000256" key="1">
    <source>
        <dbReference type="SAM" id="SignalP"/>
    </source>
</evidence>
<dbReference type="PROSITE" id="PS51257">
    <property type="entry name" value="PROKAR_LIPOPROTEIN"/>
    <property type="match status" value="1"/>
</dbReference>
<name>A0ABZ1CCY9_9BACT</name>
<evidence type="ECO:0000313" key="2">
    <source>
        <dbReference type="EMBL" id="WRQ89451.1"/>
    </source>
</evidence>
<accession>A0ABZ1CCY9</accession>
<keyword evidence="3" id="KW-1185">Reference proteome</keyword>